<dbReference type="Proteomes" id="UP000251714">
    <property type="component" value="Unassembled WGS sequence"/>
</dbReference>
<name>A0A365NFJ5_GIBIN</name>
<accession>A0A365NFJ5</accession>
<evidence type="ECO:0000313" key="3">
    <source>
        <dbReference type="Proteomes" id="UP000251714"/>
    </source>
</evidence>
<feature type="transmembrane region" description="Helical" evidence="1">
    <location>
        <begin position="135"/>
        <end position="155"/>
    </location>
</feature>
<dbReference type="InterPro" id="IPR036259">
    <property type="entry name" value="MFS_trans_sf"/>
</dbReference>
<keyword evidence="1" id="KW-0812">Transmembrane</keyword>
<comment type="caution">
    <text evidence="2">The sequence shown here is derived from an EMBL/GenBank/DDBJ whole genome shotgun (WGS) entry which is preliminary data.</text>
</comment>
<evidence type="ECO:0000313" key="2">
    <source>
        <dbReference type="EMBL" id="RBA19554.1"/>
    </source>
</evidence>
<keyword evidence="1" id="KW-1133">Transmembrane helix</keyword>
<evidence type="ECO:0000256" key="1">
    <source>
        <dbReference type="SAM" id="Phobius"/>
    </source>
</evidence>
<evidence type="ECO:0008006" key="4">
    <source>
        <dbReference type="Google" id="ProtNLM"/>
    </source>
</evidence>
<feature type="transmembrane region" description="Helical" evidence="1">
    <location>
        <begin position="95"/>
        <end position="115"/>
    </location>
</feature>
<protein>
    <recommendedName>
        <fullName evidence="4">Major facilitator superfamily (MFS) profile domain-containing protein</fullName>
    </recommendedName>
</protein>
<gene>
    <name evidence="2" type="ORF">FPRO05_09657</name>
</gene>
<dbReference type="SUPFAM" id="SSF103473">
    <property type="entry name" value="MFS general substrate transporter"/>
    <property type="match status" value="1"/>
</dbReference>
<sequence>MSNLSRIGVDGCMGKEREFEMFVPEDSGDGSGSPQPTVNAEEIIMADDTVEYVDKNAFGDELDRMPNGYYRSPQFIGTLAAPLVFRLRDGCSPEIFLVTCATVASMVYYSLTFLWPTIISTLYTADSIKVGWQSGVIGGGVVLGQAMSGLAIAYVPRLKIQCMCVAALVWLSIPSMCYLIP</sequence>
<keyword evidence="1" id="KW-0472">Membrane</keyword>
<organism evidence="2 3">
    <name type="scientific">Gibberella intermedia</name>
    <name type="common">Bulb rot disease fungus</name>
    <name type="synonym">Fusarium proliferatum</name>
    <dbReference type="NCBI Taxonomy" id="948311"/>
    <lineage>
        <taxon>Eukaryota</taxon>
        <taxon>Fungi</taxon>
        <taxon>Dikarya</taxon>
        <taxon>Ascomycota</taxon>
        <taxon>Pezizomycotina</taxon>
        <taxon>Sordariomycetes</taxon>
        <taxon>Hypocreomycetidae</taxon>
        <taxon>Hypocreales</taxon>
        <taxon>Nectriaceae</taxon>
        <taxon>Fusarium</taxon>
        <taxon>Fusarium fujikuroi species complex</taxon>
    </lineage>
</organism>
<dbReference type="AlphaFoldDB" id="A0A365NFJ5"/>
<reference evidence="2 3" key="1">
    <citation type="submission" date="2017-12" db="EMBL/GenBank/DDBJ databases">
        <title>Genome sequence of the mycotoxigenic crop pathogen Fusarium proliferatum, strain ITEM 2341 from Date Palm.</title>
        <authorList>
            <person name="Almiman B.F."/>
            <person name="Shittu T.A."/>
            <person name="Muthumeenakshi S."/>
            <person name="Baroncelli R."/>
            <person name="Sreenivasaprasada S."/>
        </authorList>
    </citation>
    <scope>NUCLEOTIDE SEQUENCE [LARGE SCALE GENOMIC DNA]</scope>
    <source>
        <strain evidence="2 3">ITEM 2341</strain>
    </source>
</reference>
<dbReference type="EMBL" id="PKMI01000011">
    <property type="protein sequence ID" value="RBA19554.1"/>
    <property type="molecule type" value="Genomic_DNA"/>
</dbReference>
<proteinExistence type="predicted"/>